<evidence type="ECO:0000313" key="4">
    <source>
        <dbReference type="Proteomes" id="UP000049472"/>
    </source>
</evidence>
<reference evidence="4" key="1">
    <citation type="submission" date="2015-05" db="EMBL/GenBank/DDBJ databases">
        <authorList>
            <consortium name="Pathogen Informatics"/>
        </authorList>
    </citation>
    <scope>NUCLEOTIDE SEQUENCE [LARGE SCALE GENOMIC DNA]</scope>
    <source>
        <strain evidence="4">T1-815</strain>
    </source>
</reference>
<dbReference type="InterPro" id="IPR025641">
    <property type="entry name" value="DUF4340"/>
</dbReference>
<sequence>MNKQKRTFVILAIVLAACLAGYLGLLNYNKYKSDDDSESESDSVEALSLDSSDVKSVSFLIDGREYTFSRIKSDGTSDETESTESEKTDTESESSDSDDDKQWICDNDTSLKINTSKVTSLLGNATSITASKKFDSDADTSDFGLDEPQNVVKLSTDDKTYTITIGEKNAMLGEYYIKVNDDVYLSSATILGTIPDSIDDMIATEDSESTETESE</sequence>
<accession>A0A0M6WM78</accession>
<feature type="region of interest" description="Disordered" evidence="1">
    <location>
        <begin position="72"/>
        <end position="103"/>
    </location>
</feature>
<evidence type="ECO:0000313" key="3">
    <source>
        <dbReference type="EMBL" id="CRL38171.1"/>
    </source>
</evidence>
<dbReference type="PROSITE" id="PS51257">
    <property type="entry name" value="PROKAR_LIPOPROTEIN"/>
    <property type="match status" value="1"/>
</dbReference>
<dbReference type="AlphaFoldDB" id="A0A0M6WM78"/>
<dbReference type="EMBL" id="CVRQ01000020">
    <property type="protein sequence ID" value="CRL38171.1"/>
    <property type="molecule type" value="Genomic_DNA"/>
</dbReference>
<protein>
    <recommendedName>
        <fullName evidence="2">DUF4340 domain-containing protein</fullName>
    </recommendedName>
</protein>
<evidence type="ECO:0000256" key="1">
    <source>
        <dbReference type="SAM" id="MobiDB-lite"/>
    </source>
</evidence>
<feature type="domain" description="DUF4340" evidence="2">
    <location>
        <begin position="103"/>
        <end position="204"/>
    </location>
</feature>
<gene>
    <name evidence="3" type="ORF">T1815_17591</name>
</gene>
<evidence type="ECO:0000259" key="2">
    <source>
        <dbReference type="Pfam" id="PF14238"/>
    </source>
</evidence>
<dbReference type="Proteomes" id="UP000049472">
    <property type="component" value="Unassembled WGS sequence"/>
</dbReference>
<name>A0A0M6WM78_9FIRM</name>
<proteinExistence type="predicted"/>
<organism evidence="3 4">
    <name type="scientific">Agathobacter rectalis</name>
    <dbReference type="NCBI Taxonomy" id="39491"/>
    <lineage>
        <taxon>Bacteria</taxon>
        <taxon>Bacillati</taxon>
        <taxon>Bacillota</taxon>
        <taxon>Clostridia</taxon>
        <taxon>Lachnospirales</taxon>
        <taxon>Lachnospiraceae</taxon>
        <taxon>Agathobacter</taxon>
    </lineage>
</organism>
<dbReference type="RefSeq" id="WP_055061909.1">
    <property type="nucleotide sequence ID" value="NZ_CVRQ01000020.1"/>
</dbReference>
<keyword evidence="4" id="KW-1185">Reference proteome</keyword>
<dbReference type="Pfam" id="PF14238">
    <property type="entry name" value="DUF4340"/>
    <property type="match status" value="1"/>
</dbReference>